<keyword evidence="2" id="KW-0732">Signal</keyword>
<accession>A0A098DNR3</accession>
<dbReference type="eggNOG" id="ENOG502R95R">
    <property type="taxonomic scope" value="Eukaryota"/>
</dbReference>
<dbReference type="EnsemblFungi" id="CEF83501">
    <property type="protein sequence ID" value="CEF83501"/>
    <property type="gene ID" value="FGRRES_07126_M"/>
</dbReference>
<reference evidence="4" key="4">
    <citation type="submission" date="2017-01" db="UniProtKB">
        <authorList>
            <consortium name="EnsemblFungi"/>
        </authorList>
    </citation>
    <scope>IDENTIFICATION</scope>
    <source>
        <strain evidence="4">PH-1 / ATCC MYA-4620 / FGSC 9075 / NRRL 31084</strain>
    </source>
</reference>
<reference evidence="4 5" key="1">
    <citation type="journal article" date="2007" name="Science">
        <title>The Fusarium graminearum genome reveals a link between localized polymorphism and pathogen specialization.</title>
        <authorList>
            <person name="Cuomo C.A."/>
            <person name="Gueldener U."/>
            <person name="Xu J.-R."/>
            <person name="Trail F."/>
            <person name="Turgeon B.G."/>
            <person name="Di Pietro A."/>
            <person name="Walton J.D."/>
            <person name="Ma L.-J."/>
            <person name="Baker S.E."/>
            <person name="Rep M."/>
            <person name="Adam G."/>
            <person name="Antoniw J."/>
            <person name="Baldwin T."/>
            <person name="Calvo S.E."/>
            <person name="Chang Y.-L."/>
            <person name="DeCaprio D."/>
            <person name="Gale L.R."/>
            <person name="Gnerre S."/>
            <person name="Goswami R.S."/>
            <person name="Hammond-Kosack K."/>
            <person name="Harris L.J."/>
            <person name="Hilburn K."/>
            <person name="Kennell J.C."/>
            <person name="Kroken S."/>
            <person name="Magnuson J.K."/>
            <person name="Mannhaupt G."/>
            <person name="Mauceli E.W."/>
            <person name="Mewes H.-W."/>
            <person name="Mitterbauer R."/>
            <person name="Muehlbauer G."/>
            <person name="Muensterkoetter M."/>
            <person name="Nelson D."/>
            <person name="O'Donnell K."/>
            <person name="Ouellet T."/>
            <person name="Qi W."/>
            <person name="Quesneville H."/>
            <person name="Roncero M.I.G."/>
            <person name="Seong K.-Y."/>
            <person name="Tetko I.V."/>
            <person name="Urban M."/>
            <person name="Waalwijk C."/>
            <person name="Ward T.J."/>
            <person name="Yao J."/>
            <person name="Birren B.W."/>
            <person name="Kistler H.C."/>
        </authorList>
    </citation>
    <scope>NUCLEOTIDE SEQUENCE [LARGE SCALE GENOMIC DNA]</scope>
    <source>
        <strain evidence="5">ATCC MYA-4620 / CBS 123657 / FGSC 9075 / NRRL 31084 / PH-1</strain>
        <strain evidence="4">PH-1 / ATCC MYA-4620 / FGSC 9075 / NRRL 31084</strain>
    </source>
</reference>
<feature type="region of interest" description="Disordered" evidence="1">
    <location>
        <begin position="186"/>
        <end position="313"/>
    </location>
</feature>
<evidence type="ECO:0000313" key="3">
    <source>
        <dbReference type="EMBL" id="CEF83501.1"/>
    </source>
</evidence>
<protein>
    <submittedName>
        <fullName evidence="3">Chromosome 4, complete genome</fullName>
    </submittedName>
</protein>
<reference evidence="3 5" key="3">
    <citation type="journal article" date="2015" name="BMC Genomics">
        <title>The completed genome sequence of the pathogenic ascomycete fungus Fusarium graminearum.</title>
        <authorList>
            <person name="King R."/>
            <person name="Urban M."/>
            <person name="Hammond-Kosack M.C."/>
            <person name="Hassani-Pak K."/>
            <person name="Hammond-Kosack K.E."/>
        </authorList>
    </citation>
    <scope>NUCLEOTIDE SEQUENCE [LARGE SCALE GENOMIC DNA]</scope>
    <source>
        <strain evidence="5">ATCC MYA-4620 / CBS 123657 / FGSC 9075 / NRRL 31084 / PH-1</strain>
        <strain evidence="3">PH-1</strain>
    </source>
</reference>
<dbReference type="Proteomes" id="UP000070720">
    <property type="component" value="Chromosome 4"/>
</dbReference>
<sequence length="390" mass="41883">MRFHLGIATFILFASIVATSNVAYAPTQSHSARIPFHSLSFETRSTSKMAPASNAKANYKTYEAQARMVRAIVAAHPDVKWNYKEIAACYGSDMTDHALNHRFRKVRAATNIISIARAQGYDMKDMSTDENLLPSTQQGIDKNNIAKYFGQSTTDGIQFQFRTIKKDAEALRQTANNGGDVAGCLNLGTGAGPNTPSKPTPARSQVSRSGKGSKRKSSLPVHPIKRSDSDDEDEDDMNFDELDYTPSKRTKTTGRGVTPRTAGRKAAATIAESSTQYPDSESPNEDAPTPTPAAAGQFTYAGHGGHASHAGHPAASAATFAPVPAVSIFGNVERKPSIPIPTPTATATPDSLSIFMSGRSEFPGAFLDDSNVLEPPPDDEHYFDWGNGEI</sequence>
<dbReference type="AlphaFoldDB" id="A0A098DNR3"/>
<feature type="compositionally biased region" description="Polar residues" evidence="1">
    <location>
        <begin position="192"/>
        <end position="206"/>
    </location>
</feature>
<accession>A0A0E0SAN8</accession>
<evidence type="ECO:0000256" key="2">
    <source>
        <dbReference type="SAM" id="SignalP"/>
    </source>
</evidence>
<feature type="chain" id="PRO_5010018717" evidence="2">
    <location>
        <begin position="20"/>
        <end position="390"/>
    </location>
</feature>
<feature type="signal peptide" evidence="2">
    <location>
        <begin position="1"/>
        <end position="19"/>
    </location>
</feature>
<reference evidence="4 5" key="2">
    <citation type="journal article" date="2010" name="Nature">
        <title>Comparative genomics reveals mobile pathogenicity chromosomes in Fusarium.</title>
        <authorList>
            <person name="Ma L.J."/>
            <person name="van der Does H.C."/>
            <person name="Borkovich K.A."/>
            <person name="Coleman J.J."/>
            <person name="Daboussi M.J."/>
            <person name="Di Pietro A."/>
            <person name="Dufresne M."/>
            <person name="Freitag M."/>
            <person name="Grabherr M."/>
            <person name="Henrissat B."/>
            <person name="Houterman P.M."/>
            <person name="Kang S."/>
            <person name="Shim W.B."/>
            <person name="Woloshuk C."/>
            <person name="Xie X."/>
            <person name="Xu J.R."/>
            <person name="Antoniw J."/>
            <person name="Baker S.E."/>
            <person name="Bluhm B.H."/>
            <person name="Breakspear A."/>
            <person name="Brown D.W."/>
            <person name="Butchko R.A."/>
            <person name="Chapman S."/>
            <person name="Coulson R."/>
            <person name="Coutinho P.M."/>
            <person name="Danchin E.G."/>
            <person name="Diener A."/>
            <person name="Gale L.R."/>
            <person name="Gardiner D.M."/>
            <person name="Goff S."/>
            <person name="Hammond-Kosack K.E."/>
            <person name="Hilburn K."/>
            <person name="Hua-Van A."/>
            <person name="Jonkers W."/>
            <person name="Kazan K."/>
            <person name="Kodira C.D."/>
            <person name="Koehrsen M."/>
            <person name="Kumar L."/>
            <person name="Lee Y.H."/>
            <person name="Li L."/>
            <person name="Manners J.M."/>
            <person name="Miranda-Saavedra D."/>
            <person name="Mukherjee M."/>
            <person name="Park G."/>
            <person name="Park J."/>
            <person name="Park S.Y."/>
            <person name="Proctor R.H."/>
            <person name="Regev A."/>
            <person name="Ruiz-Roldan M.C."/>
            <person name="Sain D."/>
            <person name="Sakthikumar S."/>
            <person name="Sykes S."/>
            <person name="Schwartz D.C."/>
            <person name="Turgeon B.G."/>
            <person name="Wapinski I."/>
            <person name="Yoder O."/>
            <person name="Young S."/>
            <person name="Zeng Q."/>
            <person name="Zhou S."/>
            <person name="Galagan J."/>
            <person name="Cuomo C.A."/>
            <person name="Kistler H.C."/>
            <person name="Rep M."/>
        </authorList>
    </citation>
    <scope>GENOME REANNOTATION</scope>
    <source>
        <strain evidence="5">ATCC MYA-4620 / CBS 123657 / FGSC 9075 / NRRL 31084 / PH-1</strain>
        <strain evidence="4">PH-1 / ATCC MYA-4620 / FGSC 9075 / NRRL 31084</strain>
    </source>
</reference>
<gene>
    <name evidence="4" type="primary">FG07126.1</name>
    <name evidence="3" type="ORF">FGRAMPH1_01T24025</name>
</gene>
<name>A0A098DNR3_GIBZE</name>
<dbReference type="STRING" id="229533.A0A098DNR3"/>
<evidence type="ECO:0000313" key="5">
    <source>
        <dbReference type="Proteomes" id="UP000070720"/>
    </source>
</evidence>
<evidence type="ECO:0000256" key="1">
    <source>
        <dbReference type="SAM" id="MobiDB-lite"/>
    </source>
</evidence>
<proteinExistence type="predicted"/>
<dbReference type="InParanoid" id="A0A098DNR3"/>
<keyword evidence="5" id="KW-1185">Reference proteome</keyword>
<dbReference type="EMBL" id="HG970335">
    <property type="protein sequence ID" value="CEF83501.1"/>
    <property type="molecule type" value="Genomic_DNA"/>
</dbReference>
<feature type="compositionally biased region" description="Polar residues" evidence="1">
    <location>
        <begin position="271"/>
        <end position="281"/>
    </location>
</feature>
<feature type="compositionally biased region" description="Acidic residues" evidence="1">
    <location>
        <begin position="229"/>
        <end position="243"/>
    </location>
</feature>
<organism evidence="3 5">
    <name type="scientific">Gibberella zeae (strain ATCC MYA-4620 / CBS 123657 / FGSC 9075 / NRRL 31084 / PH-1)</name>
    <name type="common">Wheat head blight fungus</name>
    <name type="synonym">Fusarium graminearum</name>
    <dbReference type="NCBI Taxonomy" id="229533"/>
    <lineage>
        <taxon>Eukaryota</taxon>
        <taxon>Fungi</taxon>
        <taxon>Dikarya</taxon>
        <taxon>Ascomycota</taxon>
        <taxon>Pezizomycotina</taxon>
        <taxon>Sordariomycetes</taxon>
        <taxon>Hypocreomycetidae</taxon>
        <taxon>Hypocreales</taxon>
        <taxon>Nectriaceae</taxon>
        <taxon>Fusarium</taxon>
    </lineage>
</organism>
<evidence type="ECO:0000313" key="4">
    <source>
        <dbReference type="EnsemblFungi" id="CEF83501"/>
    </source>
</evidence>